<dbReference type="SMART" id="SM00448">
    <property type="entry name" value="REC"/>
    <property type="match status" value="1"/>
</dbReference>
<accession>A0A2V2MNL6</accession>
<organism evidence="4 5">
    <name type="scientific">Methanospirillum lacunae</name>
    <dbReference type="NCBI Taxonomy" id="668570"/>
    <lineage>
        <taxon>Archaea</taxon>
        <taxon>Methanobacteriati</taxon>
        <taxon>Methanobacteriota</taxon>
        <taxon>Stenosarchaea group</taxon>
        <taxon>Methanomicrobia</taxon>
        <taxon>Methanomicrobiales</taxon>
        <taxon>Methanospirillaceae</taxon>
        <taxon>Methanospirillum</taxon>
    </lineage>
</organism>
<dbReference type="RefSeq" id="WP_109970158.1">
    <property type="nucleotide sequence ID" value="NZ_CP176093.1"/>
</dbReference>
<feature type="modified residue" description="4-aspartylphosphate" evidence="2">
    <location>
        <position position="55"/>
    </location>
</feature>
<protein>
    <recommendedName>
        <fullName evidence="3">Response regulatory domain-containing protein</fullName>
    </recommendedName>
</protein>
<dbReference type="InterPro" id="IPR050595">
    <property type="entry name" value="Bact_response_regulator"/>
</dbReference>
<feature type="domain" description="Response regulatory" evidence="3">
    <location>
        <begin position="5"/>
        <end position="120"/>
    </location>
</feature>
<evidence type="ECO:0000256" key="2">
    <source>
        <dbReference type="PROSITE-ProRule" id="PRU00169"/>
    </source>
</evidence>
<dbReference type="Pfam" id="PF00072">
    <property type="entry name" value="Response_reg"/>
    <property type="match status" value="1"/>
</dbReference>
<dbReference type="InterPro" id="IPR000014">
    <property type="entry name" value="PAS"/>
</dbReference>
<dbReference type="SUPFAM" id="SSF55785">
    <property type="entry name" value="PYP-like sensor domain (PAS domain)"/>
    <property type="match status" value="2"/>
</dbReference>
<comment type="caution">
    <text evidence="4">The sequence shown here is derived from an EMBL/GenBank/DDBJ whole genome shotgun (WGS) entry which is preliminary data.</text>
</comment>
<keyword evidence="5" id="KW-1185">Reference proteome</keyword>
<sequence>MTGSRIIIVEDELIISLEIKETLRRLGYEVVARVISGEDAIEKAGELKPDLILMDIRLEGEMDGITAAKRIIDLYDIPIIFLTGQSDEATLKRAIEISPSGYLVKPFNDRELFSNIEMSIHKHKVRKKLEPDFTNKTEVMDNFLRESPTPILYLDTSLEITAGNKAVEQLLGIPFSQIQNKSITSVITSLSDKKGAPSDVDPEKFLLLPDQIGINQKDGKKVPIQMQLGFILNREGFLQSIITSLNNTTSIRPQLSSGLVQAYEQFIQNLDIPVYIINREKVVVAYNQAFFSLCQQIGISQYQLQRPIFETKNMILFGESQQYDEVFKSGIIQKEGRKYRKNGKNYFIRVNRFPILEGNTVSHILTINFDITSEIYAKEDAKKTRTLFFDMMNTIDELVNQIKTLKPAITDLIHNYENTPGLKNSIDKMQIENITTLLQNIDMSWIQYSEIKEDLQVKHAFKK</sequence>
<dbReference type="EMBL" id="QGMY01000018">
    <property type="protein sequence ID" value="PWR69834.1"/>
    <property type="molecule type" value="Genomic_DNA"/>
</dbReference>
<name>A0A2V2MNL6_9EURY</name>
<dbReference type="InterPro" id="IPR035965">
    <property type="entry name" value="PAS-like_dom_sf"/>
</dbReference>
<evidence type="ECO:0000259" key="3">
    <source>
        <dbReference type="PROSITE" id="PS50110"/>
    </source>
</evidence>
<dbReference type="GO" id="GO:0000160">
    <property type="term" value="P:phosphorelay signal transduction system"/>
    <property type="evidence" value="ECO:0007669"/>
    <property type="project" value="InterPro"/>
</dbReference>
<dbReference type="InterPro" id="IPR011006">
    <property type="entry name" value="CheY-like_superfamily"/>
</dbReference>
<dbReference type="PANTHER" id="PTHR44591">
    <property type="entry name" value="STRESS RESPONSE REGULATOR PROTEIN 1"/>
    <property type="match status" value="1"/>
</dbReference>
<reference evidence="4 5" key="1">
    <citation type="submission" date="2018-05" db="EMBL/GenBank/DDBJ databases">
        <title>Draft genome of Methanospirillum lacunae Ki8-1.</title>
        <authorList>
            <person name="Dueholm M.S."/>
            <person name="Nielsen P.H."/>
            <person name="Bakmann L.F."/>
            <person name="Otzen D.E."/>
        </authorList>
    </citation>
    <scope>NUCLEOTIDE SEQUENCE [LARGE SCALE GENOMIC DNA]</scope>
    <source>
        <strain evidence="4 5">Ki8-1</strain>
    </source>
</reference>
<dbReference type="Proteomes" id="UP000245657">
    <property type="component" value="Unassembled WGS sequence"/>
</dbReference>
<evidence type="ECO:0000313" key="4">
    <source>
        <dbReference type="EMBL" id="PWR69834.1"/>
    </source>
</evidence>
<keyword evidence="1 2" id="KW-0597">Phosphoprotein</keyword>
<dbReference type="InterPro" id="IPR001789">
    <property type="entry name" value="Sig_transdc_resp-reg_receiver"/>
</dbReference>
<dbReference type="Pfam" id="PF13426">
    <property type="entry name" value="PAS_9"/>
    <property type="match status" value="2"/>
</dbReference>
<dbReference type="Gene3D" id="3.30.450.20">
    <property type="entry name" value="PAS domain"/>
    <property type="match status" value="2"/>
</dbReference>
<dbReference type="Gene3D" id="3.40.50.2300">
    <property type="match status" value="1"/>
</dbReference>
<evidence type="ECO:0000256" key="1">
    <source>
        <dbReference type="ARBA" id="ARBA00022553"/>
    </source>
</evidence>
<dbReference type="PROSITE" id="PS50110">
    <property type="entry name" value="RESPONSE_REGULATORY"/>
    <property type="match status" value="1"/>
</dbReference>
<proteinExistence type="predicted"/>
<dbReference type="PANTHER" id="PTHR44591:SF3">
    <property type="entry name" value="RESPONSE REGULATORY DOMAIN-CONTAINING PROTEIN"/>
    <property type="match status" value="1"/>
</dbReference>
<dbReference type="SUPFAM" id="SSF52172">
    <property type="entry name" value="CheY-like"/>
    <property type="match status" value="1"/>
</dbReference>
<dbReference type="CDD" id="cd17534">
    <property type="entry name" value="REC_DC-like"/>
    <property type="match status" value="1"/>
</dbReference>
<dbReference type="GeneID" id="97550093"/>
<evidence type="ECO:0000313" key="5">
    <source>
        <dbReference type="Proteomes" id="UP000245657"/>
    </source>
</evidence>
<gene>
    <name evidence="4" type="ORF">DK846_16795</name>
</gene>
<dbReference type="OrthoDB" id="2830at2157"/>
<dbReference type="AlphaFoldDB" id="A0A2V2MNL6"/>